<dbReference type="Ensembl" id="ENSPKIT00000033132.1">
    <property type="protein sequence ID" value="ENSPKIP00000009040.1"/>
    <property type="gene ID" value="ENSPKIG00000023960.1"/>
</dbReference>
<feature type="compositionally biased region" description="Polar residues" evidence="2">
    <location>
        <begin position="96"/>
        <end position="106"/>
    </location>
</feature>
<dbReference type="SUPFAM" id="SSF109604">
    <property type="entry name" value="HD-domain/PDEase-like"/>
    <property type="match status" value="1"/>
</dbReference>
<dbReference type="GO" id="GO:0051607">
    <property type="term" value="P:defense response to virus"/>
    <property type="evidence" value="ECO:0007669"/>
    <property type="project" value="TreeGrafter"/>
</dbReference>
<evidence type="ECO:0000313" key="5">
    <source>
        <dbReference type="Proteomes" id="UP000261540"/>
    </source>
</evidence>
<dbReference type="GeneTree" id="ENSGT00390000013867"/>
<dbReference type="Proteomes" id="UP000261540">
    <property type="component" value="Unplaced"/>
</dbReference>
<reference evidence="4" key="2">
    <citation type="submission" date="2025-09" db="UniProtKB">
        <authorList>
            <consortium name="Ensembl"/>
        </authorList>
    </citation>
    <scope>IDENTIFICATION</scope>
</reference>
<evidence type="ECO:0000313" key="4">
    <source>
        <dbReference type="Ensembl" id="ENSPKIP00000009040.1"/>
    </source>
</evidence>
<keyword evidence="5" id="KW-1185">Reference proteome</keyword>
<dbReference type="Gene3D" id="3.30.70.2760">
    <property type="match status" value="1"/>
</dbReference>
<dbReference type="GO" id="GO:0008832">
    <property type="term" value="F:dGTPase activity"/>
    <property type="evidence" value="ECO:0007669"/>
    <property type="project" value="TreeGrafter"/>
</dbReference>
<sequence length="600" mass="68694">MSPQDQVEPRGQHSWGRVQGTLRGLQGQGLVSAKGIAGPGPQVYSHLPLWETATTCPPAGPLSIPGTTPLPGTVLALSSGWGPGPQGAGPEKSHSRSPSGVSSLSTPLEWTTDRNDGCWLDVCSLKGVVKNKFWVRWSQRISYSSQVFNDSIHGHIWLHPLLVRIINTLQFNRLRNLKQLGGTYFVYPGASHNRFEHSIGVAHLAGRLVRALRKQQPELGISPRDELCVQIAGLCHDLGKLCMLYALVSVPSEQKIYIFKQLIGNNGQWKYKGRPESKSFLYDIVANERNSIDVDKMDYFARDCHHLGIRNNFDFERFLMFARVCVVDGKKQICTRDKEAHNLYEMFHTRHRLHREAYKHRVVHIIQAMISEAFQKADKYIQISGSDGQMFNLSTAIDDMEAYTKLTDYVFDRILYSKCNNLADAQTILKKIVDRELYKCVDEIRHLTTKEIKEEMAICYVTRQKYFFSSVIQEIKMDYGMKEKNPINAMWFYRKNDPDSVFQFKEDEVSELLPKKFSEKVIRVFCKKPDNKSLDVAKMYFHHACAHRTFTFNVLWAERKMIVSERCLDPPPLQVNLLAVMRACHQNNDFSAVFLLIERG</sequence>
<dbReference type="Pfam" id="PF01966">
    <property type="entry name" value="HD"/>
    <property type="match status" value="1"/>
</dbReference>
<organism evidence="4 5">
    <name type="scientific">Paramormyrops kingsleyae</name>
    <dbReference type="NCBI Taxonomy" id="1676925"/>
    <lineage>
        <taxon>Eukaryota</taxon>
        <taxon>Metazoa</taxon>
        <taxon>Chordata</taxon>
        <taxon>Craniata</taxon>
        <taxon>Vertebrata</taxon>
        <taxon>Euteleostomi</taxon>
        <taxon>Actinopterygii</taxon>
        <taxon>Neopterygii</taxon>
        <taxon>Teleostei</taxon>
        <taxon>Osteoglossocephala</taxon>
        <taxon>Osteoglossomorpha</taxon>
        <taxon>Osteoglossiformes</taxon>
        <taxon>Mormyridae</taxon>
        <taxon>Paramormyrops</taxon>
    </lineage>
</organism>
<comment type="similarity">
    <text evidence="1">Belongs to the SAMHD1 family.</text>
</comment>
<dbReference type="GO" id="GO:0045088">
    <property type="term" value="P:regulation of innate immune response"/>
    <property type="evidence" value="ECO:0007669"/>
    <property type="project" value="TreeGrafter"/>
</dbReference>
<dbReference type="PANTHER" id="PTHR11373:SF4">
    <property type="entry name" value="DEOXYNUCLEOSIDE TRIPHOSPHATE TRIPHOSPHOHYDROLASE SAMHD1"/>
    <property type="match status" value="1"/>
</dbReference>
<evidence type="ECO:0000259" key="3">
    <source>
        <dbReference type="SMART" id="SM00471"/>
    </source>
</evidence>
<dbReference type="SMART" id="SM00471">
    <property type="entry name" value="HDc"/>
    <property type="match status" value="1"/>
</dbReference>
<dbReference type="CDD" id="cd00077">
    <property type="entry name" value="HDc"/>
    <property type="match status" value="1"/>
</dbReference>
<feature type="region of interest" description="Disordered" evidence="2">
    <location>
        <begin position="76"/>
        <end position="106"/>
    </location>
</feature>
<proteinExistence type="inferred from homology"/>
<reference evidence="4" key="1">
    <citation type="submission" date="2025-08" db="UniProtKB">
        <authorList>
            <consortium name="Ensembl"/>
        </authorList>
    </citation>
    <scope>IDENTIFICATION</scope>
</reference>
<dbReference type="InterPro" id="IPR006674">
    <property type="entry name" value="HD_domain"/>
</dbReference>
<dbReference type="InterPro" id="IPR050135">
    <property type="entry name" value="dGTPase-like"/>
</dbReference>
<dbReference type="InterPro" id="IPR003607">
    <property type="entry name" value="HD/PDEase_dom"/>
</dbReference>
<name>A0A3B3QTT1_9TELE</name>
<protein>
    <recommendedName>
        <fullName evidence="3">HD/PDEase domain-containing protein</fullName>
    </recommendedName>
</protein>
<evidence type="ECO:0000256" key="2">
    <source>
        <dbReference type="SAM" id="MobiDB-lite"/>
    </source>
</evidence>
<feature type="domain" description="HD/PDEase" evidence="3">
    <location>
        <begin position="190"/>
        <end position="309"/>
    </location>
</feature>
<dbReference type="GO" id="GO:0005634">
    <property type="term" value="C:nucleus"/>
    <property type="evidence" value="ECO:0007669"/>
    <property type="project" value="TreeGrafter"/>
</dbReference>
<dbReference type="AlphaFoldDB" id="A0A3B3QTT1"/>
<dbReference type="Gene3D" id="1.10.3210.10">
    <property type="entry name" value="Hypothetical protein af1432"/>
    <property type="match status" value="2"/>
</dbReference>
<dbReference type="STRING" id="1676925.ENSPKIP00000009040"/>
<dbReference type="PANTHER" id="PTHR11373">
    <property type="entry name" value="DEOXYNUCLEOSIDE TRIPHOSPHATE TRIPHOSPHOHYDROLASE"/>
    <property type="match status" value="1"/>
</dbReference>
<evidence type="ECO:0000256" key="1">
    <source>
        <dbReference type="ARBA" id="ARBA00005776"/>
    </source>
</evidence>
<dbReference type="GO" id="GO:0006203">
    <property type="term" value="P:dGTP catabolic process"/>
    <property type="evidence" value="ECO:0007669"/>
    <property type="project" value="TreeGrafter"/>
</dbReference>
<accession>A0A3B3QTT1</accession>